<gene>
    <name evidence="1" type="ORF">BaRGS_00028419</name>
</gene>
<name>A0ABD0JZY7_9CAEN</name>
<feature type="non-terminal residue" evidence="1">
    <location>
        <position position="117"/>
    </location>
</feature>
<proteinExistence type="predicted"/>
<evidence type="ECO:0000313" key="2">
    <source>
        <dbReference type="Proteomes" id="UP001519460"/>
    </source>
</evidence>
<comment type="caution">
    <text evidence="1">The sequence shown here is derived from an EMBL/GenBank/DDBJ whole genome shotgun (WGS) entry which is preliminary data.</text>
</comment>
<evidence type="ECO:0000313" key="1">
    <source>
        <dbReference type="EMBL" id="KAK7480372.1"/>
    </source>
</evidence>
<sequence>MATNSVTAFSKPWAREKTTCLQQPTIKVHLKSAAKLAWLTCWAQPGNPGGSVEQLCSEVSVLIIRAIRVKSTLVNQTDCRLVSRRVGAAQCPVYCRASPGLSCLEALADPSALMGAD</sequence>
<dbReference type="AlphaFoldDB" id="A0ABD0JZY7"/>
<keyword evidence="2" id="KW-1185">Reference proteome</keyword>
<reference evidence="1 2" key="1">
    <citation type="journal article" date="2023" name="Sci. Data">
        <title>Genome assembly of the Korean intertidal mud-creeper Batillaria attramentaria.</title>
        <authorList>
            <person name="Patra A.K."/>
            <person name="Ho P.T."/>
            <person name="Jun S."/>
            <person name="Lee S.J."/>
            <person name="Kim Y."/>
            <person name="Won Y.J."/>
        </authorList>
    </citation>
    <scope>NUCLEOTIDE SEQUENCE [LARGE SCALE GENOMIC DNA]</scope>
    <source>
        <strain evidence="1">Wonlab-2016</strain>
    </source>
</reference>
<accession>A0ABD0JZY7</accession>
<dbReference type="EMBL" id="JACVVK020000283">
    <property type="protein sequence ID" value="KAK7480372.1"/>
    <property type="molecule type" value="Genomic_DNA"/>
</dbReference>
<dbReference type="Proteomes" id="UP001519460">
    <property type="component" value="Unassembled WGS sequence"/>
</dbReference>
<organism evidence="1 2">
    <name type="scientific">Batillaria attramentaria</name>
    <dbReference type="NCBI Taxonomy" id="370345"/>
    <lineage>
        <taxon>Eukaryota</taxon>
        <taxon>Metazoa</taxon>
        <taxon>Spiralia</taxon>
        <taxon>Lophotrochozoa</taxon>
        <taxon>Mollusca</taxon>
        <taxon>Gastropoda</taxon>
        <taxon>Caenogastropoda</taxon>
        <taxon>Sorbeoconcha</taxon>
        <taxon>Cerithioidea</taxon>
        <taxon>Batillariidae</taxon>
        <taxon>Batillaria</taxon>
    </lineage>
</organism>
<protein>
    <submittedName>
        <fullName evidence="1">Uncharacterized protein</fullName>
    </submittedName>
</protein>